<dbReference type="PANTHER" id="PTHR33258:SF1">
    <property type="entry name" value="TRANSPOSASE INSL FOR INSERTION SEQUENCE ELEMENT IS186A-RELATED"/>
    <property type="match status" value="1"/>
</dbReference>
<dbReference type="Gene3D" id="3.90.350.10">
    <property type="entry name" value="Transposase Inhibitor Protein From Tn5, Chain A, domain 1"/>
    <property type="match status" value="1"/>
</dbReference>
<name>A0ABY1QNL2_9BURK</name>
<feature type="domain" description="Transposase IS4-like" evidence="1">
    <location>
        <begin position="27"/>
        <end position="99"/>
    </location>
</feature>
<dbReference type="PANTHER" id="PTHR33258">
    <property type="entry name" value="TRANSPOSASE INSL FOR INSERTION SEQUENCE ELEMENT IS186A-RELATED"/>
    <property type="match status" value="1"/>
</dbReference>
<reference evidence="2 3" key="1">
    <citation type="submission" date="2017-05" db="EMBL/GenBank/DDBJ databases">
        <authorList>
            <person name="Varghese N."/>
            <person name="Submissions S."/>
        </authorList>
    </citation>
    <scope>NUCLEOTIDE SEQUENCE [LARGE SCALE GENOMIC DNA]</scope>
    <source>
        <strain evidence="2 3">DSM 26001</strain>
    </source>
</reference>
<dbReference type="Pfam" id="PF01609">
    <property type="entry name" value="DDE_Tnp_1"/>
    <property type="match status" value="1"/>
</dbReference>
<dbReference type="InterPro" id="IPR002559">
    <property type="entry name" value="Transposase_11"/>
</dbReference>
<evidence type="ECO:0000313" key="2">
    <source>
        <dbReference type="EMBL" id="SMP76359.1"/>
    </source>
</evidence>
<organism evidence="2 3">
    <name type="scientific">Noviherbaspirillum suwonense</name>
    <dbReference type="NCBI Taxonomy" id="1224511"/>
    <lineage>
        <taxon>Bacteria</taxon>
        <taxon>Pseudomonadati</taxon>
        <taxon>Pseudomonadota</taxon>
        <taxon>Betaproteobacteria</taxon>
        <taxon>Burkholderiales</taxon>
        <taxon>Oxalobacteraceae</taxon>
        <taxon>Noviherbaspirillum</taxon>
    </lineage>
</organism>
<comment type="caution">
    <text evidence="2">The sequence shown here is derived from an EMBL/GenBank/DDBJ whole genome shotgun (WGS) entry which is preliminary data.</text>
</comment>
<dbReference type="InterPro" id="IPR012337">
    <property type="entry name" value="RNaseH-like_sf"/>
</dbReference>
<evidence type="ECO:0000259" key="1">
    <source>
        <dbReference type="Pfam" id="PF01609"/>
    </source>
</evidence>
<accession>A0ABY1QNL2</accession>
<dbReference type="Proteomes" id="UP001158049">
    <property type="component" value="Unassembled WGS sequence"/>
</dbReference>
<proteinExistence type="predicted"/>
<sequence>MYEQTVEIEDDAGQRLRLRRVELQLDHATEEGDTTIWILTNLSASQFTLRRIARVYRQRWQIESLFQRLKSVLHSEVTSLGHPRVALLAFGMAVLSYNILSLLRSAVWSAHELHTSDIELSSYFFACESARTMPA</sequence>
<keyword evidence="3" id="KW-1185">Reference proteome</keyword>
<protein>
    <submittedName>
        <fullName evidence="2">Transposase DDE domain-containing protein</fullName>
    </submittedName>
</protein>
<gene>
    <name evidence="2" type="ORF">SAMN06295970_12436</name>
</gene>
<dbReference type="EMBL" id="FXUL01000024">
    <property type="protein sequence ID" value="SMP76359.1"/>
    <property type="molecule type" value="Genomic_DNA"/>
</dbReference>
<dbReference type="SUPFAM" id="SSF53098">
    <property type="entry name" value="Ribonuclease H-like"/>
    <property type="match status" value="1"/>
</dbReference>
<evidence type="ECO:0000313" key="3">
    <source>
        <dbReference type="Proteomes" id="UP001158049"/>
    </source>
</evidence>